<keyword evidence="2 5" id="KW-0812">Transmembrane</keyword>
<comment type="subcellular location">
    <subcellularLocation>
        <location evidence="1">Membrane</location>
        <topology evidence="1">Multi-pass membrane protein</topology>
    </subcellularLocation>
</comment>
<evidence type="ECO:0000256" key="3">
    <source>
        <dbReference type="ARBA" id="ARBA00022989"/>
    </source>
</evidence>
<reference evidence="6" key="2">
    <citation type="submission" date="2020-09" db="EMBL/GenBank/DDBJ databases">
        <authorList>
            <person name="Sun Q."/>
            <person name="Zhou Y."/>
        </authorList>
    </citation>
    <scope>NUCLEOTIDE SEQUENCE</scope>
    <source>
        <strain evidence="6">CGMCC 1.12813</strain>
    </source>
</reference>
<sequence>MTDATPPTNPYQATPQPLSPSDERLWATLIHIGGIFFSFIPALIGYLVLKDRGAFIRAHSLTALNFQLTMLIAIIIGYVLTLVLIGLLVLLAAYIVIIIFGIIAAIAANKGEQYKYPLTIQFIK</sequence>
<feature type="transmembrane region" description="Helical" evidence="5">
    <location>
        <begin position="61"/>
        <end position="79"/>
    </location>
</feature>
<comment type="caution">
    <text evidence="6">The sequence shown here is derived from an EMBL/GenBank/DDBJ whole genome shotgun (WGS) entry which is preliminary data.</text>
</comment>
<accession>A0A916WHI3</accession>
<feature type="transmembrane region" description="Helical" evidence="5">
    <location>
        <begin position="85"/>
        <end position="108"/>
    </location>
</feature>
<evidence type="ECO:0000256" key="2">
    <source>
        <dbReference type="ARBA" id="ARBA00022692"/>
    </source>
</evidence>
<dbReference type="RefSeq" id="WP_188509639.1">
    <property type="nucleotide sequence ID" value="NZ_BMGB01000001.1"/>
</dbReference>
<dbReference type="Proteomes" id="UP000606922">
    <property type="component" value="Unassembled WGS sequence"/>
</dbReference>
<evidence type="ECO:0000313" key="6">
    <source>
        <dbReference type="EMBL" id="GGA98172.1"/>
    </source>
</evidence>
<name>A0A916WHI3_9MICO</name>
<dbReference type="Pfam" id="PF09685">
    <property type="entry name" value="MamF_MmsF"/>
    <property type="match status" value="1"/>
</dbReference>
<evidence type="ECO:0000256" key="4">
    <source>
        <dbReference type="ARBA" id="ARBA00023136"/>
    </source>
</evidence>
<dbReference type="InterPro" id="IPR019109">
    <property type="entry name" value="MamF_MmsF"/>
</dbReference>
<evidence type="ECO:0000256" key="5">
    <source>
        <dbReference type="SAM" id="Phobius"/>
    </source>
</evidence>
<keyword evidence="7" id="KW-1185">Reference proteome</keyword>
<organism evidence="6 7">
    <name type="scientific">Conyzicola nivalis</name>
    <dbReference type="NCBI Taxonomy" id="1477021"/>
    <lineage>
        <taxon>Bacteria</taxon>
        <taxon>Bacillati</taxon>
        <taxon>Actinomycetota</taxon>
        <taxon>Actinomycetes</taxon>
        <taxon>Micrococcales</taxon>
        <taxon>Microbacteriaceae</taxon>
        <taxon>Conyzicola</taxon>
    </lineage>
</organism>
<keyword evidence="3 5" id="KW-1133">Transmembrane helix</keyword>
<evidence type="ECO:0000256" key="1">
    <source>
        <dbReference type="ARBA" id="ARBA00004141"/>
    </source>
</evidence>
<feature type="transmembrane region" description="Helical" evidence="5">
    <location>
        <begin position="25"/>
        <end position="49"/>
    </location>
</feature>
<dbReference type="AlphaFoldDB" id="A0A916WHI3"/>
<reference evidence="6" key="1">
    <citation type="journal article" date="2014" name="Int. J. Syst. Evol. Microbiol.">
        <title>Complete genome sequence of Corynebacterium casei LMG S-19264T (=DSM 44701T), isolated from a smear-ripened cheese.</title>
        <authorList>
            <consortium name="US DOE Joint Genome Institute (JGI-PGF)"/>
            <person name="Walter F."/>
            <person name="Albersmeier A."/>
            <person name="Kalinowski J."/>
            <person name="Ruckert C."/>
        </authorList>
    </citation>
    <scope>NUCLEOTIDE SEQUENCE</scope>
    <source>
        <strain evidence="6">CGMCC 1.12813</strain>
    </source>
</reference>
<evidence type="ECO:0000313" key="7">
    <source>
        <dbReference type="Proteomes" id="UP000606922"/>
    </source>
</evidence>
<gene>
    <name evidence="6" type="ORF">GCM10010979_10790</name>
</gene>
<dbReference type="EMBL" id="BMGB01000001">
    <property type="protein sequence ID" value="GGA98172.1"/>
    <property type="molecule type" value="Genomic_DNA"/>
</dbReference>
<proteinExistence type="predicted"/>
<protein>
    <submittedName>
        <fullName evidence="6">Membrane protein</fullName>
    </submittedName>
</protein>
<keyword evidence="4 5" id="KW-0472">Membrane</keyword>